<organism evidence="1 2">
    <name type="scientific">candidate division TA06 bacterium B3_TA06</name>
    <dbReference type="NCBI Taxonomy" id="2012487"/>
    <lineage>
        <taxon>Bacteria</taxon>
        <taxon>Bacteria division TA06</taxon>
    </lineage>
</organism>
<proteinExistence type="predicted"/>
<feature type="non-terminal residue" evidence="1">
    <location>
        <position position="812"/>
    </location>
</feature>
<protein>
    <submittedName>
        <fullName evidence="1">Uncharacterized protein</fullName>
    </submittedName>
</protein>
<dbReference type="EMBL" id="NJBO01000027">
    <property type="protein sequence ID" value="TKJ38459.1"/>
    <property type="molecule type" value="Genomic_DNA"/>
</dbReference>
<accession>A0A532UU37</accession>
<sequence>MRRITIFGLLTLAVTATLLLAAGGWDDSRNIDPHSHENIPFAVVNKVWGNDTTIYFGELAYGSERYLVVVNSNCDTVIKSNVTETIYLAVNPGPGKYEVIGYRTLGDDQDTLIDTVSIDRTHRLDTISFALTRGGSILLHFNPVTPDTAYNHLYVDDTTATYAVNGRKIAIDRFGRIHVCYNDLSGSTHSVWYARSDNACTTWQKQKIADNAYCPTIAVDTFGLPWVSYMTYPDMDTIRIWSEGFYDTLSTGIEGASISNAPAIDLDFEQGVGVIYFSSRHTQEITMTVIELPSLKQLYTDIQTENFGVGPLSCCISNYLGKALGVATARCGNQRLSDGYPYYEKFVRRLDINLNDPLKHHRYTPHNSEGACSDPNVGNQGSQVWAAYYQPTTHTIRYKKASPPDYVFPGGNGDSITSPAGNYKAYSVQLAENLPFIVWSQSSPDGSWRKIYYNYMKTNQTWFDRIRLSLTNAYQLERYPHVVADYDNKKIYIMWTQFPRPSYSGDTLINFKVLTFQDIGWDSVWVINPNGPRKSNWPHVNFPQFHRLPGNPPWYWLGDTIKVVWSLKKNDAIKSCIYATYNYPGGNWDSLGTTYGNDTTFEWETKKAGDSCRVKVVAWYSGGKNPYDISDENFRIVGFNIEPLAWPAIVPGGGPSNILTGGGFQTIQWQASSFNGLDTTQLQATVNGGGSFSFVGDSCSYDSTLTDTVVSGSDTLYCYEYTGTTYWTTPSTPTSYGFLRLMAVDTTSDTVYSYDFYPFCIPPPGGYKYNTYSNQDIMSLNDDGNKIGLVYTAQDPDDATRLSVIYMESAEG</sequence>
<evidence type="ECO:0000313" key="1">
    <source>
        <dbReference type="EMBL" id="TKJ38459.1"/>
    </source>
</evidence>
<name>A0A532UU37_UNCT6</name>
<evidence type="ECO:0000313" key="2">
    <source>
        <dbReference type="Proteomes" id="UP000317778"/>
    </source>
</evidence>
<reference evidence="1 2" key="1">
    <citation type="submission" date="2017-06" db="EMBL/GenBank/DDBJ databases">
        <title>Novel microbial phyla capable of carbon fixation and sulfur reduction in deep-sea sediments.</title>
        <authorList>
            <person name="Huang J."/>
            <person name="Baker B."/>
            <person name="Wang Y."/>
        </authorList>
    </citation>
    <scope>NUCLEOTIDE SEQUENCE [LARGE SCALE GENOMIC DNA]</scope>
    <source>
        <strain evidence="1">B3_TA06</strain>
    </source>
</reference>
<gene>
    <name evidence="1" type="ORF">CEE36_10665</name>
</gene>
<dbReference type="Proteomes" id="UP000317778">
    <property type="component" value="Unassembled WGS sequence"/>
</dbReference>
<dbReference type="AlphaFoldDB" id="A0A532UU37"/>
<comment type="caution">
    <text evidence="1">The sequence shown here is derived from an EMBL/GenBank/DDBJ whole genome shotgun (WGS) entry which is preliminary data.</text>
</comment>